<keyword evidence="2" id="KW-0812">Transmembrane</keyword>
<reference evidence="3 4" key="1">
    <citation type="journal article" date="2016" name="Genome Announc.">
        <title>Genome Sequence of Madurella mycetomatis mm55, Isolated from a Human Mycetoma Case in Sudan.</title>
        <authorList>
            <person name="Smit S."/>
            <person name="Derks M.F."/>
            <person name="Bervoets S."/>
            <person name="Fahal A."/>
            <person name="van Leeuwen W."/>
            <person name="van Belkum A."/>
            <person name="van de Sande W.W."/>
        </authorList>
    </citation>
    <scope>NUCLEOTIDE SEQUENCE [LARGE SCALE GENOMIC DNA]</scope>
    <source>
        <strain evidence="4">mm55</strain>
    </source>
</reference>
<evidence type="ECO:0000313" key="4">
    <source>
        <dbReference type="Proteomes" id="UP000078237"/>
    </source>
</evidence>
<evidence type="ECO:0000256" key="1">
    <source>
        <dbReference type="SAM" id="MobiDB-lite"/>
    </source>
</evidence>
<organism evidence="3 4">
    <name type="scientific">Madurella mycetomatis</name>
    <dbReference type="NCBI Taxonomy" id="100816"/>
    <lineage>
        <taxon>Eukaryota</taxon>
        <taxon>Fungi</taxon>
        <taxon>Dikarya</taxon>
        <taxon>Ascomycota</taxon>
        <taxon>Pezizomycotina</taxon>
        <taxon>Sordariomycetes</taxon>
        <taxon>Sordariomycetidae</taxon>
        <taxon>Sordariales</taxon>
        <taxon>Sordariales incertae sedis</taxon>
        <taxon>Madurella</taxon>
    </lineage>
</organism>
<name>A0A175W5W8_9PEZI</name>
<feature type="region of interest" description="Disordered" evidence="1">
    <location>
        <begin position="1"/>
        <end position="68"/>
    </location>
</feature>
<evidence type="ECO:0000256" key="2">
    <source>
        <dbReference type="SAM" id="Phobius"/>
    </source>
</evidence>
<feature type="compositionally biased region" description="Low complexity" evidence="1">
    <location>
        <begin position="11"/>
        <end position="24"/>
    </location>
</feature>
<keyword evidence="4" id="KW-1185">Reference proteome</keyword>
<sequence>MGKPTAHSPPGLAGSSADADALSLHTQPGDRSLDHDVPELPSDDLPPLYSDIEQDGGSNAPLLPNESAPSYNWASENYQVDLNTGAEFFIDVNLDNSPERLQSQIRLSAKKPPRPHVRILGTHTQMVNENGKKEKKTITDFDVYLELTPYLFSDATAGASWSELRTVENGEKTRRGTIFRKRAPGAKQDIEISNAKPTLAEWCHRYCASHAGLRCFTLRRRVLGFNQERMKQKLETLVRGTNYRGSVSITFPVKDEYVFIYNDSKVNRWRLTPWIVWLCYLTFLWLFTWPYLFLRTKMFEVVIAEWPFSATQPDGSKRYVSMSEDHIYNLWGRAISRAVLDKRQCTLDQEDLIASQTAPETPFAQALEGAPRFLREGVSALTAVNRQLGWGADSF</sequence>
<dbReference type="OrthoDB" id="203796at2759"/>
<protein>
    <submittedName>
        <fullName evidence="3">Uncharacterized protein</fullName>
    </submittedName>
</protein>
<dbReference type="VEuPathDB" id="FungiDB:MMYC01_202563"/>
<dbReference type="AlphaFoldDB" id="A0A175W5W8"/>
<dbReference type="EMBL" id="LCTW02000112">
    <property type="protein sequence ID" value="KXX78670.1"/>
    <property type="molecule type" value="Genomic_DNA"/>
</dbReference>
<keyword evidence="2" id="KW-1133">Transmembrane helix</keyword>
<keyword evidence="2" id="KW-0472">Membrane</keyword>
<dbReference type="PANTHER" id="PTHR37848">
    <property type="entry name" value="EXPRESSED PROTEIN"/>
    <property type="match status" value="1"/>
</dbReference>
<evidence type="ECO:0000313" key="3">
    <source>
        <dbReference type="EMBL" id="KXX78670.1"/>
    </source>
</evidence>
<proteinExistence type="predicted"/>
<feature type="transmembrane region" description="Helical" evidence="2">
    <location>
        <begin position="274"/>
        <end position="294"/>
    </location>
</feature>
<dbReference type="PANTHER" id="PTHR37848:SF1">
    <property type="entry name" value="SUN DOMAIN-CONTAINING PROTEIN"/>
    <property type="match status" value="1"/>
</dbReference>
<dbReference type="Proteomes" id="UP000078237">
    <property type="component" value="Unassembled WGS sequence"/>
</dbReference>
<accession>A0A175W5W8</accession>
<gene>
    <name evidence="3" type="ORF">MMYC01_202563</name>
</gene>
<comment type="caution">
    <text evidence="3">The sequence shown here is derived from an EMBL/GenBank/DDBJ whole genome shotgun (WGS) entry which is preliminary data.</text>
</comment>